<proteinExistence type="predicted"/>
<dbReference type="Pfam" id="PF02190">
    <property type="entry name" value="LON_substr_bdg"/>
    <property type="match status" value="1"/>
</dbReference>
<dbReference type="Pfam" id="PF13923">
    <property type="entry name" value="zf-C3HC4_2"/>
    <property type="match status" value="1"/>
</dbReference>
<dbReference type="Gene3D" id="3.30.40.10">
    <property type="entry name" value="Zinc/RING finger domain, C3HC4 (zinc finger)"/>
    <property type="match status" value="2"/>
</dbReference>
<evidence type="ECO:0000313" key="9">
    <source>
        <dbReference type="Proteomes" id="UP001251528"/>
    </source>
</evidence>
<dbReference type="GO" id="GO:0061630">
    <property type="term" value="F:ubiquitin protein ligase activity"/>
    <property type="evidence" value="ECO:0007669"/>
    <property type="project" value="TreeGrafter"/>
</dbReference>
<organism evidence="8 9">
    <name type="scientific">Conoideocrella luteorostrata</name>
    <dbReference type="NCBI Taxonomy" id="1105319"/>
    <lineage>
        <taxon>Eukaryota</taxon>
        <taxon>Fungi</taxon>
        <taxon>Dikarya</taxon>
        <taxon>Ascomycota</taxon>
        <taxon>Pezizomycotina</taxon>
        <taxon>Sordariomycetes</taxon>
        <taxon>Hypocreomycetidae</taxon>
        <taxon>Hypocreales</taxon>
        <taxon>Clavicipitaceae</taxon>
        <taxon>Conoideocrella</taxon>
    </lineage>
</organism>
<feature type="compositionally biased region" description="Polar residues" evidence="5">
    <location>
        <begin position="22"/>
        <end position="33"/>
    </location>
</feature>
<feature type="compositionally biased region" description="Basic and acidic residues" evidence="5">
    <location>
        <begin position="495"/>
        <end position="505"/>
    </location>
</feature>
<dbReference type="SUPFAM" id="SSF88697">
    <property type="entry name" value="PUA domain-like"/>
    <property type="match status" value="1"/>
</dbReference>
<dbReference type="SMART" id="SM00464">
    <property type="entry name" value="LON"/>
    <property type="match status" value="1"/>
</dbReference>
<dbReference type="InterPro" id="IPR013083">
    <property type="entry name" value="Znf_RING/FYVE/PHD"/>
</dbReference>
<dbReference type="InterPro" id="IPR003111">
    <property type="entry name" value="Lon_prtase_N"/>
</dbReference>
<dbReference type="InterPro" id="IPR001841">
    <property type="entry name" value="Znf_RING"/>
</dbReference>
<dbReference type="Gene3D" id="2.30.130.40">
    <property type="entry name" value="LON domain-like"/>
    <property type="match status" value="1"/>
</dbReference>
<evidence type="ECO:0000256" key="4">
    <source>
        <dbReference type="PROSITE-ProRule" id="PRU00175"/>
    </source>
</evidence>
<keyword evidence="2 4" id="KW-0863">Zinc-finger</keyword>
<dbReference type="PROSITE" id="PS00518">
    <property type="entry name" value="ZF_RING_1"/>
    <property type="match status" value="1"/>
</dbReference>
<keyword evidence="3" id="KW-0862">Zinc</keyword>
<dbReference type="EMBL" id="JASWJB010000262">
    <property type="protein sequence ID" value="KAK2592518.1"/>
    <property type="molecule type" value="Genomic_DNA"/>
</dbReference>
<keyword evidence="1" id="KW-0479">Metal-binding</keyword>
<evidence type="ECO:0000259" key="7">
    <source>
        <dbReference type="PROSITE" id="PS51787"/>
    </source>
</evidence>
<feature type="compositionally biased region" description="Basic and acidic residues" evidence="5">
    <location>
        <begin position="54"/>
        <end position="65"/>
    </location>
</feature>
<dbReference type="InterPro" id="IPR015947">
    <property type="entry name" value="PUA-like_sf"/>
</dbReference>
<evidence type="ECO:0000256" key="1">
    <source>
        <dbReference type="ARBA" id="ARBA00022723"/>
    </source>
</evidence>
<dbReference type="Gene3D" id="1.20.58.1480">
    <property type="match status" value="1"/>
</dbReference>
<evidence type="ECO:0000259" key="6">
    <source>
        <dbReference type="PROSITE" id="PS50089"/>
    </source>
</evidence>
<dbReference type="CDD" id="cd16514">
    <property type="entry name" value="RING-HC_LONFs_rpt2"/>
    <property type="match status" value="1"/>
</dbReference>
<dbReference type="InterPro" id="IPR017907">
    <property type="entry name" value="Znf_RING_CS"/>
</dbReference>
<reference evidence="8" key="1">
    <citation type="submission" date="2023-06" db="EMBL/GenBank/DDBJ databases">
        <title>Conoideocrella luteorostrata (Hypocreales: Clavicipitaceae), a potential biocontrol fungus for elongate hemlock scale in United States Christmas tree production areas.</title>
        <authorList>
            <person name="Barrett H."/>
            <person name="Lovett B."/>
            <person name="Macias A.M."/>
            <person name="Stajich J.E."/>
            <person name="Kasson M.T."/>
        </authorList>
    </citation>
    <scope>NUCLEOTIDE SEQUENCE</scope>
    <source>
        <strain evidence="8">ARSEF 14590</strain>
    </source>
</reference>
<evidence type="ECO:0000313" key="8">
    <source>
        <dbReference type="EMBL" id="KAK2592518.1"/>
    </source>
</evidence>
<accession>A0AAJ0CIL8</accession>
<sequence>MSPEHPPLAETGFDAHLEPAQASESHAQQLHGTSDSEHGYAHDGRLPPEVNACHGHDRGPDHAEAQDTQNQEQDGNESMFRNRELKPEHIRDIVRLFQCRHCSKPFRGAITLPCGRSICKTCVPETHVQASITYPAAPDRLQGFLCPFEDCSKVHALIDCGHDVILNKVSELIEGEIQRGKVAALGLELATSIGFRNPWGIAGISSLQDNDAALRIVEGGRLVATWSLATEGGLAFETEVIYTDMPAKIAHGNPIDSDTKSLRFLQSAARAEMDCQVCYALFHDPVTTGCGHTFCRPCLHRTLDHSYRCPMCRRTLAINPLLNSELCPSNECVGRLIELFWPEEKLAREEAVTAEISARHDDLDLPLFVCTLSFPAMPTFLHVFEPRYRLMIRRALEGNRTFGMVLPKRPRDRRDQHFHSLGTLLRVVNAQFYPDGRSVIETVGLTRFRVIRHGELDGYTVAKTERIDDVSLEEEGAMEAAEVAARPRSQQSSSADDHSHSDVRMHTQNNQNNNPDGVGDPEQGSDDDELPRPQPAPTTVSDLRLMSTQSLMRYATDFVAKMGSQSVPWLTAHALSIYGDCPNDPAIFPWWFASMLPVKDLEKYRLLATSSVRERLKICCMWIIEWESTRWLVLQDMLSQDSSLSCLLRA</sequence>
<feature type="region of interest" description="Disordered" evidence="5">
    <location>
        <begin position="1"/>
        <end position="84"/>
    </location>
</feature>
<dbReference type="PROSITE" id="PS51787">
    <property type="entry name" value="LON_N"/>
    <property type="match status" value="1"/>
</dbReference>
<feature type="region of interest" description="Disordered" evidence="5">
    <location>
        <begin position="477"/>
        <end position="542"/>
    </location>
</feature>
<dbReference type="SMART" id="SM00184">
    <property type="entry name" value="RING"/>
    <property type="match status" value="2"/>
</dbReference>
<dbReference type="AlphaFoldDB" id="A0AAJ0CIL8"/>
<dbReference type="SUPFAM" id="SSF57850">
    <property type="entry name" value="RING/U-box"/>
    <property type="match status" value="1"/>
</dbReference>
<keyword evidence="9" id="KW-1185">Reference proteome</keyword>
<evidence type="ECO:0000256" key="3">
    <source>
        <dbReference type="ARBA" id="ARBA00022833"/>
    </source>
</evidence>
<dbReference type="PANTHER" id="PTHR23327:SF42">
    <property type="entry name" value="LON PEPTIDASE N-TERMINAL DOMAIN AND RING FINGER PROTEIN C14F5.10C"/>
    <property type="match status" value="1"/>
</dbReference>
<feature type="compositionally biased region" description="Low complexity" evidence="5">
    <location>
        <begin position="478"/>
        <end position="494"/>
    </location>
</feature>
<gene>
    <name evidence="8" type="ORF">QQS21_009793</name>
</gene>
<feature type="domain" description="Lon N-terminal" evidence="7">
    <location>
        <begin position="362"/>
        <end position="627"/>
    </location>
</feature>
<evidence type="ECO:0000256" key="5">
    <source>
        <dbReference type="SAM" id="MobiDB-lite"/>
    </source>
</evidence>
<name>A0AAJ0CIL8_9HYPO</name>
<dbReference type="PROSITE" id="PS50089">
    <property type="entry name" value="ZF_RING_2"/>
    <property type="match status" value="1"/>
</dbReference>
<feature type="domain" description="RING-type" evidence="6">
    <location>
        <begin position="275"/>
        <end position="313"/>
    </location>
</feature>
<evidence type="ECO:0000256" key="2">
    <source>
        <dbReference type="ARBA" id="ARBA00022771"/>
    </source>
</evidence>
<protein>
    <recommendedName>
        <fullName evidence="10">ATP-dependent protease La domain-containing protein</fullName>
    </recommendedName>
</protein>
<feature type="compositionally biased region" description="Polar residues" evidence="5">
    <location>
        <begin position="506"/>
        <end position="515"/>
    </location>
</feature>
<comment type="caution">
    <text evidence="8">The sequence shown here is derived from an EMBL/GenBank/DDBJ whole genome shotgun (WGS) entry which is preliminary data.</text>
</comment>
<dbReference type="GO" id="GO:0008270">
    <property type="term" value="F:zinc ion binding"/>
    <property type="evidence" value="ECO:0007669"/>
    <property type="project" value="UniProtKB-KW"/>
</dbReference>
<dbReference type="Proteomes" id="UP001251528">
    <property type="component" value="Unassembled WGS sequence"/>
</dbReference>
<dbReference type="PANTHER" id="PTHR23327">
    <property type="entry name" value="RING FINGER PROTEIN 127"/>
    <property type="match status" value="1"/>
</dbReference>
<feature type="compositionally biased region" description="Basic and acidic residues" evidence="5">
    <location>
        <begin position="34"/>
        <end position="46"/>
    </location>
</feature>
<dbReference type="InterPro" id="IPR046336">
    <property type="entry name" value="Lon_prtase_N_sf"/>
</dbReference>
<evidence type="ECO:0008006" key="10">
    <source>
        <dbReference type="Google" id="ProtNLM"/>
    </source>
</evidence>